<proteinExistence type="predicted"/>
<feature type="compositionally biased region" description="Basic and acidic residues" evidence="1">
    <location>
        <begin position="17"/>
        <end position="28"/>
    </location>
</feature>
<dbReference type="AlphaFoldDB" id="F4QRA0"/>
<name>F4QRA0_9CAUL</name>
<dbReference type="EMBL" id="GL883079">
    <property type="protein sequence ID" value="EGF90737.1"/>
    <property type="molecule type" value="Genomic_DNA"/>
</dbReference>
<dbReference type="RefSeq" id="WP_006274551.1">
    <property type="nucleotide sequence ID" value="NZ_GL883079.1"/>
</dbReference>
<evidence type="ECO:0000256" key="1">
    <source>
        <dbReference type="SAM" id="MobiDB-lite"/>
    </source>
</evidence>
<evidence type="ECO:0000313" key="2">
    <source>
        <dbReference type="EMBL" id="EGF90737.1"/>
    </source>
</evidence>
<evidence type="ECO:0000313" key="3">
    <source>
        <dbReference type="Proteomes" id="UP000006512"/>
    </source>
</evidence>
<feature type="compositionally biased region" description="Basic and acidic residues" evidence="1">
    <location>
        <begin position="52"/>
        <end position="66"/>
    </location>
</feature>
<gene>
    <name evidence="2" type="ORF">ABI_37700</name>
</gene>
<organism evidence="2 3">
    <name type="scientific">Asticcacaulis biprosthecium C19</name>
    <dbReference type="NCBI Taxonomy" id="715226"/>
    <lineage>
        <taxon>Bacteria</taxon>
        <taxon>Pseudomonadati</taxon>
        <taxon>Pseudomonadota</taxon>
        <taxon>Alphaproteobacteria</taxon>
        <taxon>Caulobacterales</taxon>
        <taxon>Caulobacteraceae</taxon>
        <taxon>Asticcacaulis</taxon>
    </lineage>
</organism>
<reference evidence="3" key="1">
    <citation type="submission" date="2011-03" db="EMBL/GenBank/DDBJ databases">
        <title>Draft genome sequence of Brevundimonas diminuta.</title>
        <authorList>
            <person name="Brown P.J.B."/>
            <person name="Buechlein A."/>
            <person name="Hemmerich C."/>
            <person name="Brun Y.V."/>
        </authorList>
    </citation>
    <scope>NUCLEOTIDE SEQUENCE [LARGE SCALE GENOMIC DNA]</scope>
    <source>
        <strain evidence="3">C19</strain>
    </source>
</reference>
<sequence length="66" mass="7026">MDKKEVMGGHSPAEVSRTAEKQVNKGEADSMPPEGTDETVLKGDDADNPIRQSDRGEATKAVIGKD</sequence>
<protein>
    <submittedName>
        <fullName evidence="2">Uncharacterized protein</fullName>
    </submittedName>
</protein>
<dbReference type="STRING" id="715226.ABI_37700"/>
<accession>F4QRA0</accession>
<dbReference type="Proteomes" id="UP000006512">
    <property type="component" value="Unassembled WGS sequence"/>
</dbReference>
<feature type="region of interest" description="Disordered" evidence="1">
    <location>
        <begin position="1"/>
        <end position="66"/>
    </location>
</feature>
<dbReference type="HOGENOM" id="CLU_2821776_0_0_5"/>
<keyword evidence="3" id="KW-1185">Reference proteome</keyword>